<accession>A0A1Z1M3S4</accession>
<dbReference type="AlphaFoldDB" id="A0A1Z1M3S4"/>
<dbReference type="PANTHER" id="PTHR31272">
    <property type="entry name" value="CYTOCHROME C-TYPE BIOGENESIS PROTEIN HI_1454-RELATED"/>
    <property type="match status" value="1"/>
</dbReference>
<feature type="transmembrane region" description="Helical" evidence="1">
    <location>
        <begin position="154"/>
        <end position="179"/>
    </location>
</feature>
<keyword evidence="2" id="KW-0934">Plastid</keyword>
<sequence length="248" mass="29026">MLSVLFTRYFLDRYEVFIYSLQYSLYQLLSWQNSIGYWWFICIFFCVGLTTIFTPCFISMLPLIFSYLNSNGSYQISKSFFIFGVVNSVLFMFLVSHFFNLYFLVNKLSILSHLLLLLISLNLMQIIDFSFLLKIFYLNFPSKTMRYNFPAQSYLVGLIIGVSSIPCNTSIIFLVTSWLSRISNVFFLFIYLFVYLLGCLLPLIIIFSIKYTYKSFSRFTFIWNILVSSGGSFIFVSSLLSLLKMALI</sequence>
<feature type="transmembrane region" description="Helical" evidence="1">
    <location>
        <begin position="110"/>
        <end position="133"/>
    </location>
</feature>
<keyword evidence="1" id="KW-0812">Transmembrane</keyword>
<evidence type="ECO:0000313" key="2">
    <source>
        <dbReference type="EMBL" id="ARW60747.1"/>
    </source>
</evidence>
<dbReference type="EMBL" id="MF101415">
    <property type="protein sequence ID" value="ARW60747.1"/>
    <property type="molecule type" value="Genomic_DNA"/>
</dbReference>
<keyword evidence="2" id="KW-0150">Chloroplast</keyword>
<dbReference type="InterPro" id="IPR051790">
    <property type="entry name" value="Cytochrome_c-biogenesis_DsbD"/>
</dbReference>
<protein>
    <submittedName>
        <fullName evidence="2">Thiol:disulfide interchange protein</fullName>
    </submittedName>
</protein>
<reference evidence="2" key="1">
    <citation type="journal article" date="2017" name="J. Phycol.">
        <title>Analysis of chloroplast genomes and a supermatrix inform reclassification of the Rhodomelaceae (Rhodophyta).</title>
        <authorList>
            <person name="Diaz-Tapia P."/>
            <person name="Maggs C.A."/>
            <person name="West J.A."/>
            <person name="Verbruggen H."/>
        </authorList>
    </citation>
    <scope>NUCLEOTIDE SEQUENCE</scope>
    <source>
        <strain evidence="2">JW2841</strain>
    </source>
</reference>
<geneLocation type="chloroplast" evidence="2"/>
<feature type="transmembrane region" description="Helical" evidence="1">
    <location>
        <begin position="37"/>
        <end position="68"/>
    </location>
</feature>
<dbReference type="GeneID" id="33353680"/>
<evidence type="ECO:0000256" key="1">
    <source>
        <dbReference type="SAM" id="Phobius"/>
    </source>
</evidence>
<keyword evidence="1" id="KW-1133">Transmembrane helix</keyword>
<proteinExistence type="predicted"/>
<organism evidence="2">
    <name type="scientific">Osmundaria fimbriata</name>
    <name type="common">Red alga</name>
    <name type="synonym">Delesseria fimbriata</name>
    <dbReference type="NCBI Taxonomy" id="228265"/>
    <lineage>
        <taxon>Eukaryota</taxon>
        <taxon>Rhodophyta</taxon>
        <taxon>Florideophyceae</taxon>
        <taxon>Rhodymeniophycidae</taxon>
        <taxon>Ceramiales</taxon>
        <taxon>Rhodomelaceae</taxon>
        <taxon>Amansieae</taxon>
        <taxon>Osmundaria</taxon>
    </lineage>
</organism>
<dbReference type="PANTHER" id="PTHR31272:SF9">
    <property type="entry name" value="BLL1027 PROTEIN"/>
    <property type="match status" value="1"/>
</dbReference>
<name>A0A1Z1M3S4_OSMFI</name>
<feature type="transmembrane region" description="Helical" evidence="1">
    <location>
        <begin position="80"/>
        <end position="104"/>
    </location>
</feature>
<dbReference type="RefSeq" id="YP_009392185.1">
    <property type="nucleotide sequence ID" value="NC_035262.1"/>
</dbReference>
<feature type="transmembrane region" description="Helical" evidence="1">
    <location>
        <begin position="185"/>
        <end position="209"/>
    </location>
</feature>
<gene>
    <name evidence="2" type="primary">dsbD</name>
</gene>
<keyword evidence="1" id="KW-0472">Membrane</keyword>
<feature type="transmembrane region" description="Helical" evidence="1">
    <location>
        <begin position="221"/>
        <end position="243"/>
    </location>
</feature>